<name>A0A3N2AP09_9MICO</name>
<dbReference type="InterPro" id="IPR029058">
    <property type="entry name" value="AB_hydrolase_fold"/>
</dbReference>
<organism evidence="2 3">
    <name type="scientific">Agrococcus jenensis</name>
    <dbReference type="NCBI Taxonomy" id="46353"/>
    <lineage>
        <taxon>Bacteria</taxon>
        <taxon>Bacillati</taxon>
        <taxon>Actinomycetota</taxon>
        <taxon>Actinomycetes</taxon>
        <taxon>Micrococcales</taxon>
        <taxon>Microbacteriaceae</taxon>
        <taxon>Agrococcus</taxon>
    </lineage>
</organism>
<gene>
    <name evidence="2" type="ORF">EDD26_0139</name>
</gene>
<evidence type="ECO:0000259" key="1">
    <source>
        <dbReference type="Pfam" id="PF12697"/>
    </source>
</evidence>
<proteinExistence type="predicted"/>
<accession>A0A3N2AP09</accession>
<evidence type="ECO:0000313" key="3">
    <source>
        <dbReference type="Proteomes" id="UP000275456"/>
    </source>
</evidence>
<sequence>MADGTAPTGAVSARRASVAGMDSTTPVRIVLVPGFWLGAWAWDEVAELLRGQGDEVVALTLPGLEPDHSARGEVSLDDHVAAIEAALEGDRPVLLVAHSGAAIPATVAIDRHVDRIAGTVWVDTAPVVDGAAMDASFEGDAMPLDAAWDDEMEQGSMRDLTPAQLDEFRSRAVPEPGGVVREAVSLTDDRRLDVPATIVCTAFSAAEYRAYAEQGMSFLAGLLEHRALTLVDLPTGHWPMWSKPVELAAIIDVAARAAAQR</sequence>
<dbReference type="PANTHER" id="PTHR37017:SF11">
    <property type="entry name" value="ESTERASE_LIPASE_THIOESTERASE DOMAIN-CONTAINING PROTEIN"/>
    <property type="match status" value="1"/>
</dbReference>
<dbReference type="AlphaFoldDB" id="A0A3N2AP09"/>
<dbReference type="InterPro" id="IPR000073">
    <property type="entry name" value="AB_hydrolase_1"/>
</dbReference>
<dbReference type="EMBL" id="RKHJ01000001">
    <property type="protein sequence ID" value="ROR64790.1"/>
    <property type="molecule type" value="Genomic_DNA"/>
</dbReference>
<comment type="caution">
    <text evidence="2">The sequence shown here is derived from an EMBL/GenBank/DDBJ whole genome shotgun (WGS) entry which is preliminary data.</text>
</comment>
<dbReference type="InterPro" id="IPR052897">
    <property type="entry name" value="Sec-Metab_Biosynth_Hydrolase"/>
</dbReference>
<dbReference type="PANTHER" id="PTHR37017">
    <property type="entry name" value="AB HYDROLASE-1 DOMAIN-CONTAINING PROTEIN-RELATED"/>
    <property type="match status" value="1"/>
</dbReference>
<dbReference type="Gene3D" id="3.40.50.1820">
    <property type="entry name" value="alpha/beta hydrolase"/>
    <property type="match status" value="1"/>
</dbReference>
<keyword evidence="2" id="KW-0378">Hydrolase</keyword>
<dbReference type="SUPFAM" id="SSF53474">
    <property type="entry name" value="alpha/beta-Hydrolases"/>
    <property type="match status" value="1"/>
</dbReference>
<dbReference type="Proteomes" id="UP000275456">
    <property type="component" value="Unassembled WGS sequence"/>
</dbReference>
<feature type="domain" description="AB hydrolase-1" evidence="1">
    <location>
        <begin position="29"/>
        <end position="249"/>
    </location>
</feature>
<dbReference type="GO" id="GO:0016787">
    <property type="term" value="F:hydrolase activity"/>
    <property type="evidence" value="ECO:0007669"/>
    <property type="project" value="UniProtKB-KW"/>
</dbReference>
<evidence type="ECO:0000313" key="2">
    <source>
        <dbReference type="EMBL" id="ROR64790.1"/>
    </source>
</evidence>
<keyword evidence="3" id="KW-1185">Reference proteome</keyword>
<dbReference type="Pfam" id="PF12697">
    <property type="entry name" value="Abhydrolase_6"/>
    <property type="match status" value="1"/>
</dbReference>
<reference evidence="2 3" key="1">
    <citation type="submission" date="2018-11" db="EMBL/GenBank/DDBJ databases">
        <title>Sequencing the genomes of 1000 actinobacteria strains.</title>
        <authorList>
            <person name="Klenk H.-P."/>
        </authorList>
    </citation>
    <scope>NUCLEOTIDE SEQUENCE [LARGE SCALE GENOMIC DNA]</scope>
    <source>
        <strain evidence="2 3">DSM 9580</strain>
    </source>
</reference>
<protein>
    <submittedName>
        <fullName evidence="2">Alpha/beta hydrolase family protein</fullName>
    </submittedName>
</protein>